<proteinExistence type="predicted"/>
<dbReference type="EMBL" id="BQNB010011890">
    <property type="protein sequence ID" value="GJS96496.1"/>
    <property type="molecule type" value="Genomic_DNA"/>
</dbReference>
<comment type="caution">
    <text evidence="2">The sequence shown here is derived from an EMBL/GenBank/DDBJ whole genome shotgun (WGS) entry which is preliminary data.</text>
</comment>
<evidence type="ECO:0000256" key="1">
    <source>
        <dbReference type="SAM" id="MobiDB-lite"/>
    </source>
</evidence>
<protein>
    <submittedName>
        <fullName evidence="2">Uncharacterized protein</fullName>
    </submittedName>
</protein>
<name>A0ABQ5A4D3_9ASTR</name>
<sequence length="185" mass="20026">MMVQAQAQMGEDEAVYKELDDSLVRAATTASSLEVEQDSGNITKTQSKATLNEPSSLGTSSGGSRNFHTLKRLYRIGATARVESSKDREDLDEEASKQERISNINVDARITLVSTHFDADTDMFGVHDLVGDEVVVESEIAVKAGEKRNVVKEVVAATITDDEITLAQSLAELKSAKPKADKVVI</sequence>
<evidence type="ECO:0000313" key="2">
    <source>
        <dbReference type="EMBL" id="GJS96496.1"/>
    </source>
</evidence>
<organism evidence="2 3">
    <name type="scientific">Tanacetum coccineum</name>
    <dbReference type="NCBI Taxonomy" id="301880"/>
    <lineage>
        <taxon>Eukaryota</taxon>
        <taxon>Viridiplantae</taxon>
        <taxon>Streptophyta</taxon>
        <taxon>Embryophyta</taxon>
        <taxon>Tracheophyta</taxon>
        <taxon>Spermatophyta</taxon>
        <taxon>Magnoliopsida</taxon>
        <taxon>eudicotyledons</taxon>
        <taxon>Gunneridae</taxon>
        <taxon>Pentapetalae</taxon>
        <taxon>asterids</taxon>
        <taxon>campanulids</taxon>
        <taxon>Asterales</taxon>
        <taxon>Asteraceae</taxon>
        <taxon>Asteroideae</taxon>
        <taxon>Anthemideae</taxon>
        <taxon>Anthemidinae</taxon>
        <taxon>Tanacetum</taxon>
    </lineage>
</organism>
<keyword evidence="3" id="KW-1185">Reference proteome</keyword>
<feature type="region of interest" description="Disordered" evidence="1">
    <location>
        <begin position="29"/>
        <end position="64"/>
    </location>
</feature>
<reference evidence="2" key="1">
    <citation type="journal article" date="2022" name="Int. J. Mol. Sci.">
        <title>Draft Genome of Tanacetum Coccineum: Genomic Comparison of Closely Related Tanacetum-Family Plants.</title>
        <authorList>
            <person name="Yamashiro T."/>
            <person name="Shiraishi A."/>
            <person name="Nakayama K."/>
            <person name="Satake H."/>
        </authorList>
    </citation>
    <scope>NUCLEOTIDE SEQUENCE</scope>
</reference>
<reference evidence="2" key="2">
    <citation type="submission" date="2022-01" db="EMBL/GenBank/DDBJ databases">
        <authorList>
            <person name="Yamashiro T."/>
            <person name="Shiraishi A."/>
            <person name="Satake H."/>
            <person name="Nakayama K."/>
        </authorList>
    </citation>
    <scope>NUCLEOTIDE SEQUENCE</scope>
</reference>
<dbReference type="Proteomes" id="UP001151760">
    <property type="component" value="Unassembled WGS sequence"/>
</dbReference>
<accession>A0ABQ5A4D3</accession>
<evidence type="ECO:0000313" key="3">
    <source>
        <dbReference type="Proteomes" id="UP001151760"/>
    </source>
</evidence>
<gene>
    <name evidence="2" type="ORF">Tco_0803464</name>
</gene>